<evidence type="ECO:0000256" key="1">
    <source>
        <dbReference type="SAM" id="MobiDB-lite"/>
    </source>
</evidence>
<dbReference type="RefSeq" id="WP_238467489.1">
    <property type="nucleotide sequence ID" value="NZ_JAKLJA010000038.1"/>
</dbReference>
<feature type="compositionally biased region" description="Basic and acidic residues" evidence="1">
    <location>
        <begin position="182"/>
        <end position="192"/>
    </location>
</feature>
<dbReference type="AlphaFoldDB" id="A0A9X1ULI4"/>
<organism evidence="2 3">
    <name type="scientific">Paraburkholderia tagetis</name>
    <dbReference type="NCBI Taxonomy" id="2913261"/>
    <lineage>
        <taxon>Bacteria</taxon>
        <taxon>Pseudomonadati</taxon>
        <taxon>Pseudomonadota</taxon>
        <taxon>Betaproteobacteria</taxon>
        <taxon>Burkholderiales</taxon>
        <taxon>Burkholderiaceae</taxon>
        <taxon>Paraburkholderia</taxon>
    </lineage>
</organism>
<feature type="compositionally biased region" description="Low complexity" evidence="1">
    <location>
        <begin position="294"/>
        <end position="305"/>
    </location>
</feature>
<evidence type="ECO:0000313" key="3">
    <source>
        <dbReference type="Proteomes" id="UP001139308"/>
    </source>
</evidence>
<feature type="compositionally biased region" description="Basic and acidic residues" evidence="1">
    <location>
        <begin position="404"/>
        <end position="414"/>
    </location>
</feature>
<evidence type="ECO:0000313" key="2">
    <source>
        <dbReference type="EMBL" id="MCG5077594.1"/>
    </source>
</evidence>
<feature type="region of interest" description="Disordered" evidence="1">
    <location>
        <begin position="161"/>
        <end position="242"/>
    </location>
</feature>
<feature type="compositionally biased region" description="Low complexity" evidence="1">
    <location>
        <begin position="163"/>
        <end position="180"/>
    </location>
</feature>
<accession>A0A9X1ULI4</accession>
<sequence length="414" mass="43937">MSTYPLVQVEGALAMPRMRPLNRVPPPFGREWALMPPHFSLRAELQAFYAAILRTVCLSVEAFRQACRWDLHRRFIPEPPRPAAAPVGDTFNAAQAQRAAADTLRRPADSARPARTSRTSRIARIPPPSHKLTAGAVAIGGAVLLAWIVASHTQFGEGKDKTALPASASPASNADASVSARLSDERTRHDLATPEAARSSQGASAPVTTTARAASAPPATVAAAPRTATAATDGTRRQGPVSAPIIVTPDAQAALVVARGPAAPTGSGSAKAEQPDFSARTNPSTPLRGTLASRATRANNATTKATKGRRNVEAGARPKYTEDRRHPAHEFAPHRSAPLVTTQRTQGMYSEASDYSPIQPSGMSSDSYPSLTTYAGTHTAPRPASRATENVDNTEWVNHVSQRRVTEVPDRFAK</sequence>
<feature type="compositionally biased region" description="Polar residues" evidence="1">
    <location>
        <begin position="356"/>
        <end position="376"/>
    </location>
</feature>
<feature type="compositionally biased region" description="Polar residues" evidence="1">
    <location>
        <begin position="387"/>
        <end position="400"/>
    </location>
</feature>
<keyword evidence="3" id="KW-1185">Reference proteome</keyword>
<feature type="region of interest" description="Disordered" evidence="1">
    <location>
        <begin position="101"/>
        <end position="127"/>
    </location>
</feature>
<feature type="region of interest" description="Disordered" evidence="1">
    <location>
        <begin position="347"/>
        <end position="414"/>
    </location>
</feature>
<proteinExistence type="predicted"/>
<comment type="caution">
    <text evidence="2">The sequence shown here is derived from an EMBL/GenBank/DDBJ whole genome shotgun (WGS) entry which is preliminary data.</text>
</comment>
<feature type="compositionally biased region" description="Low complexity" evidence="1">
    <location>
        <begin position="203"/>
        <end position="232"/>
    </location>
</feature>
<reference evidence="2" key="1">
    <citation type="submission" date="2022-01" db="EMBL/GenBank/DDBJ databases">
        <title>Genome sequence and assembly of Parabukholderia sp. RG36.</title>
        <authorList>
            <person name="Chhetri G."/>
        </authorList>
    </citation>
    <scope>NUCLEOTIDE SEQUENCE</scope>
    <source>
        <strain evidence="2">RG36</strain>
    </source>
</reference>
<name>A0A9X1ULI4_9BURK</name>
<gene>
    <name evidence="2" type="ORF">L5014_30350</name>
</gene>
<dbReference type="Proteomes" id="UP001139308">
    <property type="component" value="Unassembled WGS sequence"/>
</dbReference>
<feature type="region of interest" description="Disordered" evidence="1">
    <location>
        <begin position="261"/>
        <end position="312"/>
    </location>
</feature>
<protein>
    <submittedName>
        <fullName evidence="2">Uncharacterized protein</fullName>
    </submittedName>
</protein>
<dbReference type="EMBL" id="JAKLJA010000038">
    <property type="protein sequence ID" value="MCG5077594.1"/>
    <property type="molecule type" value="Genomic_DNA"/>
</dbReference>
<feature type="compositionally biased region" description="Low complexity" evidence="1">
    <location>
        <begin position="110"/>
        <end position="124"/>
    </location>
</feature>